<dbReference type="InterPro" id="IPR016162">
    <property type="entry name" value="Ald_DH_N"/>
</dbReference>
<protein>
    <recommendedName>
        <fullName evidence="3">Aldehyde dehydrogenase</fullName>
    </recommendedName>
</protein>
<dbReference type="CDD" id="cd07099">
    <property type="entry name" value="ALDH_DDALDH"/>
    <property type="match status" value="1"/>
</dbReference>
<evidence type="ECO:0000313" key="8">
    <source>
        <dbReference type="Proteomes" id="UP000708347"/>
    </source>
</evidence>
<feature type="active site" evidence="4">
    <location>
        <position position="240"/>
    </location>
</feature>
<sequence length="512" mass="54939">MTAVEPKADQATITVHNPADGRVAGTVPIDGPETVAAKARELRLFQAEWEAIGPRGRKVWMYKWQNWILDNADHLTEVLMSETGKSRNDASLEPVALADSIKYWAGNAEVFLADAHPKPHSLAYRMKKLTTVYRPYQLVGIIEPWNFPLAMLALDVVPALAAGAAVLLKPSEVTPLSAVEFARGWTEVGAPPVLALATGYGATGSAVIENADYVHFTGSTATGRKVAVACAERLIPYSLELGGKDPAIVLADADIERAANGIAWGGMFNSGQVCISVERVYVEAPVYDEFIGKLTENVRNIAQGQEDSGYKYDTGAMATAAQRDIVGRHVQDAVDAGARVLTGGKATGVGTFFQPTVLADVTPTMSCIAEETFGPTLPVVKVADEEEAIRLANDSKYGLSATVWTGDTERGERVARRLECGAVNINDALTNVFCPSLPMGGWKDSGIGYRAGGPSGLIKFCRQQAITAPRIPTQKSELVWYSSSRRQGRVALAMMRAFAANGVRRFGIRPGK</sequence>
<evidence type="ECO:0000256" key="2">
    <source>
        <dbReference type="ARBA" id="ARBA00023002"/>
    </source>
</evidence>
<organism evidence="7 8">
    <name type="scientific">Mycolicibacterium sphagni</name>
    <dbReference type="NCBI Taxonomy" id="1786"/>
    <lineage>
        <taxon>Bacteria</taxon>
        <taxon>Bacillati</taxon>
        <taxon>Actinomycetota</taxon>
        <taxon>Actinomycetes</taxon>
        <taxon>Mycobacteriales</taxon>
        <taxon>Mycobacteriaceae</taxon>
        <taxon>Mycolicibacterium</taxon>
    </lineage>
</organism>
<dbReference type="Gene3D" id="3.40.309.10">
    <property type="entry name" value="Aldehyde Dehydrogenase, Chain A, domain 2"/>
    <property type="match status" value="1"/>
</dbReference>
<evidence type="ECO:0000256" key="4">
    <source>
        <dbReference type="PROSITE-ProRule" id="PRU10007"/>
    </source>
</evidence>
<dbReference type="EMBL" id="VBSB01000007">
    <property type="protein sequence ID" value="NTY60176.1"/>
    <property type="molecule type" value="Genomic_DNA"/>
</dbReference>
<dbReference type="PIRSF" id="PIRSF036492">
    <property type="entry name" value="ALDH"/>
    <property type="match status" value="1"/>
</dbReference>
<dbReference type="InterPro" id="IPR015590">
    <property type="entry name" value="Aldehyde_DH_dom"/>
</dbReference>
<evidence type="ECO:0000313" key="7">
    <source>
        <dbReference type="EMBL" id="NTY60176.1"/>
    </source>
</evidence>
<evidence type="ECO:0000259" key="6">
    <source>
        <dbReference type="Pfam" id="PF00171"/>
    </source>
</evidence>
<dbReference type="InterPro" id="IPR012394">
    <property type="entry name" value="Aldehyde_DH_NAD(P)"/>
</dbReference>
<evidence type="ECO:0000256" key="5">
    <source>
        <dbReference type="RuleBase" id="RU003345"/>
    </source>
</evidence>
<reference evidence="7 8" key="1">
    <citation type="submission" date="2019-05" db="EMBL/GenBank/DDBJ databases">
        <title>Mycolicibacterium sphagni ENV482 genome assembly.</title>
        <authorList>
            <person name="Chen W."/>
            <person name="Faulkner N.W."/>
            <person name="Hyman M.R."/>
        </authorList>
    </citation>
    <scope>NUCLEOTIDE SEQUENCE [LARGE SCALE GENOMIC DNA]</scope>
    <source>
        <strain evidence="7 8">ENV482</strain>
    </source>
</reference>
<evidence type="ECO:0000256" key="3">
    <source>
        <dbReference type="PIRNR" id="PIRNR036492"/>
    </source>
</evidence>
<dbReference type="Proteomes" id="UP000708347">
    <property type="component" value="Unassembled WGS sequence"/>
</dbReference>
<comment type="caution">
    <text evidence="7">The sequence shown here is derived from an EMBL/GenBank/DDBJ whole genome shotgun (WGS) entry which is preliminary data.</text>
</comment>
<accession>A0ABX2JRH6</accession>
<keyword evidence="8" id="KW-1185">Reference proteome</keyword>
<dbReference type="PROSITE" id="PS00687">
    <property type="entry name" value="ALDEHYDE_DEHYDR_GLU"/>
    <property type="match status" value="1"/>
</dbReference>
<dbReference type="InterPro" id="IPR016161">
    <property type="entry name" value="Ald_DH/histidinol_DH"/>
</dbReference>
<dbReference type="InterPro" id="IPR029510">
    <property type="entry name" value="Ald_DH_CS_GLU"/>
</dbReference>
<dbReference type="Pfam" id="PF00171">
    <property type="entry name" value="Aldedh"/>
    <property type="match status" value="1"/>
</dbReference>
<name>A0ABX2JRH6_9MYCO</name>
<keyword evidence="2 3" id="KW-0560">Oxidoreductase</keyword>
<proteinExistence type="inferred from homology"/>
<dbReference type="InterPro" id="IPR016163">
    <property type="entry name" value="Ald_DH_C"/>
</dbReference>
<dbReference type="RefSeq" id="WP_174398021.1">
    <property type="nucleotide sequence ID" value="NZ_VBSB01000007.1"/>
</dbReference>
<dbReference type="SUPFAM" id="SSF53720">
    <property type="entry name" value="ALDH-like"/>
    <property type="match status" value="1"/>
</dbReference>
<gene>
    <name evidence="7" type="ORF">FEG63_11530</name>
</gene>
<dbReference type="Gene3D" id="3.40.605.10">
    <property type="entry name" value="Aldehyde Dehydrogenase, Chain A, domain 1"/>
    <property type="match status" value="1"/>
</dbReference>
<dbReference type="PANTHER" id="PTHR11699">
    <property type="entry name" value="ALDEHYDE DEHYDROGENASE-RELATED"/>
    <property type="match status" value="1"/>
</dbReference>
<comment type="similarity">
    <text evidence="1 3 5">Belongs to the aldehyde dehydrogenase family.</text>
</comment>
<evidence type="ECO:0000256" key="1">
    <source>
        <dbReference type="ARBA" id="ARBA00009986"/>
    </source>
</evidence>
<feature type="domain" description="Aldehyde dehydrogenase" evidence="6">
    <location>
        <begin position="8"/>
        <end position="465"/>
    </location>
</feature>